<gene>
    <name evidence="2" type="ORF">RFI_27192</name>
</gene>
<dbReference type="OMA" id="NDCEMEW"/>
<dbReference type="SUPFAM" id="SSF46565">
    <property type="entry name" value="Chaperone J-domain"/>
    <property type="match status" value="1"/>
</dbReference>
<dbReference type="SUPFAM" id="SSF144217">
    <property type="entry name" value="CSL zinc finger"/>
    <property type="match status" value="1"/>
</dbReference>
<evidence type="ECO:0000313" key="3">
    <source>
        <dbReference type="Proteomes" id="UP000023152"/>
    </source>
</evidence>
<dbReference type="PANTHER" id="PTHR24074">
    <property type="entry name" value="CO-CHAPERONE PROTEIN DJLA"/>
    <property type="match status" value="1"/>
</dbReference>
<dbReference type="Proteomes" id="UP000023152">
    <property type="component" value="Unassembled WGS sequence"/>
</dbReference>
<proteinExistence type="predicted"/>
<dbReference type="SMART" id="SM00271">
    <property type="entry name" value="DnaJ"/>
    <property type="match status" value="1"/>
</dbReference>
<protein>
    <recommendedName>
        <fullName evidence="1">J domain-containing protein</fullName>
    </recommendedName>
</protein>
<dbReference type="Gene3D" id="1.10.287.110">
    <property type="entry name" value="DnaJ domain"/>
    <property type="match status" value="1"/>
</dbReference>
<dbReference type="EMBL" id="ASPP01023603">
    <property type="protein sequence ID" value="ETO10184.1"/>
    <property type="molecule type" value="Genomic_DNA"/>
</dbReference>
<dbReference type="InterPro" id="IPR036869">
    <property type="entry name" value="J_dom_sf"/>
</dbReference>
<accession>X6M8D6</accession>
<evidence type="ECO:0000259" key="1">
    <source>
        <dbReference type="PROSITE" id="PS50076"/>
    </source>
</evidence>
<dbReference type="OrthoDB" id="66964at2759"/>
<keyword evidence="3" id="KW-1185">Reference proteome</keyword>
<dbReference type="AlphaFoldDB" id="X6M8D6"/>
<dbReference type="CDD" id="cd06257">
    <property type="entry name" value="DnaJ"/>
    <property type="match status" value="1"/>
</dbReference>
<organism evidence="2 3">
    <name type="scientific">Reticulomyxa filosa</name>
    <dbReference type="NCBI Taxonomy" id="46433"/>
    <lineage>
        <taxon>Eukaryota</taxon>
        <taxon>Sar</taxon>
        <taxon>Rhizaria</taxon>
        <taxon>Retaria</taxon>
        <taxon>Foraminifera</taxon>
        <taxon>Monothalamids</taxon>
        <taxon>Reticulomyxidae</taxon>
        <taxon>Reticulomyxa</taxon>
    </lineage>
</organism>
<dbReference type="InterPro" id="IPR036671">
    <property type="entry name" value="DPH_MB_sf"/>
</dbReference>
<dbReference type="Pfam" id="PF00226">
    <property type="entry name" value="DnaJ"/>
    <property type="match status" value="1"/>
</dbReference>
<dbReference type="Gene3D" id="3.10.660.10">
    <property type="entry name" value="DPH Zinc finger"/>
    <property type="match status" value="1"/>
</dbReference>
<name>X6M8D6_RETFI</name>
<dbReference type="PRINTS" id="PR00625">
    <property type="entry name" value="JDOMAIN"/>
</dbReference>
<feature type="domain" description="J" evidence="1">
    <location>
        <begin position="10"/>
        <end position="79"/>
    </location>
</feature>
<dbReference type="PROSITE" id="PS50076">
    <property type="entry name" value="DNAJ_2"/>
    <property type="match status" value="1"/>
</dbReference>
<reference evidence="2 3" key="1">
    <citation type="journal article" date="2013" name="Curr. Biol.">
        <title>The Genome of the Foraminiferan Reticulomyxa filosa.</title>
        <authorList>
            <person name="Glockner G."/>
            <person name="Hulsmann N."/>
            <person name="Schleicher M."/>
            <person name="Noegel A.A."/>
            <person name="Eichinger L."/>
            <person name="Gallinger C."/>
            <person name="Pawlowski J."/>
            <person name="Sierra R."/>
            <person name="Euteneuer U."/>
            <person name="Pillet L."/>
            <person name="Moustafa A."/>
            <person name="Platzer M."/>
            <person name="Groth M."/>
            <person name="Szafranski K."/>
            <person name="Schliwa M."/>
        </authorList>
    </citation>
    <scope>NUCLEOTIDE SEQUENCE [LARGE SCALE GENOMIC DNA]</scope>
</reference>
<dbReference type="InterPro" id="IPR001623">
    <property type="entry name" value="DnaJ_domain"/>
</dbReference>
<sequence>MQGVKECDPSCYEVLGIDMDATLEDIQQAYRQLALKHHPDKQKQEDKDNNKDNSKFLEIQQSYEILKDHTKRKEYDAKLKQKQYRTSNIPISFRVKLSECTALEQKTEETNDDKIENYEYPCRCGDFFDFEMQSSNSTDSSLFPIIVSCPTCFEIFTFKLKRSKKFLLSNSHPYFSIQKQKTYLKDFKQS</sequence>
<comment type="caution">
    <text evidence="2">The sequence shown here is derived from an EMBL/GenBank/DDBJ whole genome shotgun (WGS) entry which is preliminary data.</text>
</comment>
<dbReference type="InterPro" id="IPR050817">
    <property type="entry name" value="DjlA_DnaK_co-chaperone"/>
</dbReference>
<evidence type="ECO:0000313" key="2">
    <source>
        <dbReference type="EMBL" id="ETO10184.1"/>
    </source>
</evidence>